<dbReference type="InterPro" id="IPR029168">
    <property type="entry name" value="REC114L"/>
</dbReference>
<accession>A0ABM3W525</accession>
<proteinExistence type="predicted"/>
<reference evidence="3 4" key="1">
    <citation type="submission" date="2025-05" db="UniProtKB">
        <authorList>
            <consortium name="RefSeq"/>
        </authorList>
    </citation>
    <scope>IDENTIFICATION</scope>
</reference>
<dbReference type="PANTHER" id="PTHR34921">
    <property type="entry name" value="MEIOTIC RECOMBINATION PROTEIN REC114"/>
    <property type="match status" value="1"/>
</dbReference>
<gene>
    <name evidence="3 4" type="primary">REC114</name>
</gene>
<dbReference type="GeneID" id="103126135"/>
<evidence type="ECO:0000313" key="2">
    <source>
        <dbReference type="Proteomes" id="UP001652624"/>
    </source>
</evidence>
<dbReference type="Pfam" id="PF15165">
    <property type="entry name" value="REC114-like"/>
    <property type="match status" value="1"/>
</dbReference>
<dbReference type="Proteomes" id="UP001652624">
    <property type="component" value="Chromosome 16"/>
</dbReference>
<protein>
    <submittedName>
        <fullName evidence="3 4">Meiotic recombination protein REC114</fullName>
    </submittedName>
</protein>
<sequence length="132" mass="13867">MFRVQFSRGPGVSALGQCSSCVRSLEEFTAVQGCGEGAPGGACTLSPPPARPPRGLEQQADAETWPRTSVTGLAQALLAAEELPLPCERSAWASGELGPFLRLCLLDQNFPAFVEEVERELRALVGGGGRPA</sequence>
<keyword evidence="2" id="KW-1185">Reference proteome</keyword>
<evidence type="ECO:0000256" key="1">
    <source>
        <dbReference type="SAM" id="MobiDB-lite"/>
    </source>
</evidence>
<name>A0ABM3W525_ERIEU</name>
<organism evidence="2 3">
    <name type="scientific">Erinaceus europaeus</name>
    <name type="common">Western European hedgehog</name>
    <dbReference type="NCBI Taxonomy" id="9365"/>
    <lineage>
        <taxon>Eukaryota</taxon>
        <taxon>Metazoa</taxon>
        <taxon>Chordata</taxon>
        <taxon>Craniata</taxon>
        <taxon>Vertebrata</taxon>
        <taxon>Euteleostomi</taxon>
        <taxon>Mammalia</taxon>
        <taxon>Eutheria</taxon>
        <taxon>Laurasiatheria</taxon>
        <taxon>Eulipotyphla</taxon>
        <taxon>Erinaceidae</taxon>
        <taxon>Erinaceinae</taxon>
        <taxon>Erinaceus</taxon>
    </lineage>
</organism>
<feature type="region of interest" description="Disordered" evidence="1">
    <location>
        <begin position="39"/>
        <end position="64"/>
    </location>
</feature>
<evidence type="ECO:0000313" key="3">
    <source>
        <dbReference type="RefSeq" id="XP_060031681.1"/>
    </source>
</evidence>
<dbReference type="PANTHER" id="PTHR34921:SF1">
    <property type="entry name" value="MEIOTIC RECOMBINATION PROTEIN REC114"/>
    <property type="match status" value="1"/>
</dbReference>
<evidence type="ECO:0000313" key="4">
    <source>
        <dbReference type="RefSeq" id="XP_060031682.1"/>
    </source>
</evidence>
<dbReference type="RefSeq" id="XP_060031681.1">
    <property type="nucleotide sequence ID" value="XM_060175698.1"/>
</dbReference>
<dbReference type="RefSeq" id="XP_060031682.1">
    <property type="nucleotide sequence ID" value="XM_060175699.1"/>
</dbReference>